<accession>M2TCE9</accession>
<name>M2TCE9_COCH5</name>
<dbReference type="EMBL" id="KB445571">
    <property type="protein sequence ID" value="EMD95210.1"/>
    <property type="molecule type" value="Genomic_DNA"/>
</dbReference>
<organism evidence="2 3">
    <name type="scientific">Cochliobolus heterostrophus (strain C5 / ATCC 48332 / race O)</name>
    <name type="common">Southern corn leaf blight fungus</name>
    <name type="synonym">Bipolaris maydis</name>
    <dbReference type="NCBI Taxonomy" id="701091"/>
    <lineage>
        <taxon>Eukaryota</taxon>
        <taxon>Fungi</taxon>
        <taxon>Dikarya</taxon>
        <taxon>Ascomycota</taxon>
        <taxon>Pezizomycotina</taxon>
        <taxon>Dothideomycetes</taxon>
        <taxon>Pleosporomycetidae</taxon>
        <taxon>Pleosporales</taxon>
        <taxon>Pleosporineae</taxon>
        <taxon>Pleosporaceae</taxon>
        <taxon>Bipolaris</taxon>
    </lineage>
</organism>
<protein>
    <submittedName>
        <fullName evidence="2">Uncharacterized protein</fullName>
    </submittedName>
</protein>
<keyword evidence="3" id="KW-1185">Reference proteome</keyword>
<feature type="region of interest" description="Disordered" evidence="1">
    <location>
        <begin position="1"/>
        <end position="48"/>
    </location>
</feature>
<dbReference type="Proteomes" id="UP000016936">
    <property type="component" value="Unassembled WGS sequence"/>
</dbReference>
<feature type="compositionally biased region" description="Polar residues" evidence="1">
    <location>
        <begin position="92"/>
        <end position="107"/>
    </location>
</feature>
<evidence type="ECO:0000256" key="1">
    <source>
        <dbReference type="SAM" id="MobiDB-lite"/>
    </source>
</evidence>
<feature type="region of interest" description="Disordered" evidence="1">
    <location>
        <begin position="71"/>
        <end position="107"/>
    </location>
</feature>
<reference evidence="2 3" key="1">
    <citation type="journal article" date="2012" name="PLoS Pathog.">
        <title>Diverse lifestyles and strategies of plant pathogenesis encoded in the genomes of eighteen Dothideomycetes fungi.</title>
        <authorList>
            <person name="Ohm R.A."/>
            <person name="Feau N."/>
            <person name="Henrissat B."/>
            <person name="Schoch C.L."/>
            <person name="Horwitz B.A."/>
            <person name="Barry K.W."/>
            <person name="Condon B.J."/>
            <person name="Copeland A.C."/>
            <person name="Dhillon B."/>
            <person name="Glaser F."/>
            <person name="Hesse C.N."/>
            <person name="Kosti I."/>
            <person name="LaButti K."/>
            <person name="Lindquist E.A."/>
            <person name="Lucas S."/>
            <person name="Salamov A.A."/>
            <person name="Bradshaw R.E."/>
            <person name="Ciuffetti L."/>
            <person name="Hamelin R.C."/>
            <person name="Kema G.H.J."/>
            <person name="Lawrence C."/>
            <person name="Scott J.A."/>
            <person name="Spatafora J.W."/>
            <person name="Turgeon B.G."/>
            <person name="de Wit P.J.G.M."/>
            <person name="Zhong S."/>
            <person name="Goodwin S.B."/>
            <person name="Grigoriev I.V."/>
        </authorList>
    </citation>
    <scope>NUCLEOTIDE SEQUENCE [LARGE SCALE GENOMIC DNA]</scope>
    <source>
        <strain evidence="3">C5 / ATCC 48332 / race O</strain>
    </source>
</reference>
<feature type="compositionally biased region" description="Polar residues" evidence="1">
    <location>
        <begin position="1"/>
        <end position="15"/>
    </location>
</feature>
<proteinExistence type="predicted"/>
<dbReference type="AlphaFoldDB" id="M2TCE9"/>
<sequence length="205" mass="22263">MVPLQLSQRAWTRSTAHARRLHQPESGRQRARTINRQRRQPTTQHTLHSPAAPLVACVLLLLAGRNRLAQRPLPPAGQGVPERTVEPCSHSIPPNSSRTTPSRAQNSHPRLGIAAAALIIPINRGPSAATGPPWLDAEHRRRPGVPCEANVAMSAAPSSSSSSYVIKHQFGQVQATLHRHTSCSWCVQLLATPSPGRHDAWGIAR</sequence>
<evidence type="ECO:0000313" key="3">
    <source>
        <dbReference type="Proteomes" id="UP000016936"/>
    </source>
</evidence>
<gene>
    <name evidence="2" type="ORF">COCHEDRAFT_1027690</name>
</gene>
<reference evidence="3" key="2">
    <citation type="journal article" date="2013" name="PLoS Genet.">
        <title>Comparative genome structure, secondary metabolite, and effector coding capacity across Cochliobolus pathogens.</title>
        <authorList>
            <person name="Condon B.J."/>
            <person name="Leng Y."/>
            <person name="Wu D."/>
            <person name="Bushley K.E."/>
            <person name="Ohm R.A."/>
            <person name="Otillar R."/>
            <person name="Martin J."/>
            <person name="Schackwitz W."/>
            <person name="Grimwood J."/>
            <person name="MohdZainudin N."/>
            <person name="Xue C."/>
            <person name="Wang R."/>
            <person name="Manning V.A."/>
            <person name="Dhillon B."/>
            <person name="Tu Z.J."/>
            <person name="Steffenson B.J."/>
            <person name="Salamov A."/>
            <person name="Sun H."/>
            <person name="Lowry S."/>
            <person name="LaButti K."/>
            <person name="Han J."/>
            <person name="Copeland A."/>
            <person name="Lindquist E."/>
            <person name="Barry K."/>
            <person name="Schmutz J."/>
            <person name="Baker S.E."/>
            <person name="Ciuffetti L.M."/>
            <person name="Grigoriev I.V."/>
            <person name="Zhong S."/>
            <person name="Turgeon B.G."/>
        </authorList>
    </citation>
    <scope>NUCLEOTIDE SEQUENCE [LARGE SCALE GENOMIC DNA]</scope>
    <source>
        <strain evidence="3">C5 / ATCC 48332 / race O</strain>
    </source>
</reference>
<evidence type="ECO:0000313" key="2">
    <source>
        <dbReference type="EMBL" id="EMD95210.1"/>
    </source>
</evidence>
<feature type="compositionally biased region" description="Basic residues" evidence="1">
    <location>
        <begin position="29"/>
        <end position="39"/>
    </location>
</feature>
<dbReference type="HOGENOM" id="CLU_1337391_0_0_1"/>